<comment type="caution">
    <text evidence="3">The sequence shown here is derived from an EMBL/GenBank/DDBJ whole genome shotgun (WGS) entry which is preliminary data.</text>
</comment>
<accession>A0A6A2ZR03</accession>
<dbReference type="AlphaFoldDB" id="A0A6A2ZR03"/>
<feature type="region of interest" description="Disordered" evidence="1">
    <location>
        <begin position="97"/>
        <end position="147"/>
    </location>
</feature>
<feature type="compositionally biased region" description="Acidic residues" evidence="1">
    <location>
        <begin position="114"/>
        <end position="127"/>
    </location>
</feature>
<keyword evidence="2" id="KW-0732">Signal</keyword>
<dbReference type="EMBL" id="VEPZ02001118">
    <property type="protein sequence ID" value="KAE8693562.1"/>
    <property type="molecule type" value="Genomic_DNA"/>
</dbReference>
<feature type="compositionally biased region" description="Basic residues" evidence="1">
    <location>
        <begin position="138"/>
        <end position="147"/>
    </location>
</feature>
<name>A0A6A2ZR03_HIBSY</name>
<organism evidence="3 4">
    <name type="scientific">Hibiscus syriacus</name>
    <name type="common">Rose of Sharon</name>
    <dbReference type="NCBI Taxonomy" id="106335"/>
    <lineage>
        <taxon>Eukaryota</taxon>
        <taxon>Viridiplantae</taxon>
        <taxon>Streptophyta</taxon>
        <taxon>Embryophyta</taxon>
        <taxon>Tracheophyta</taxon>
        <taxon>Spermatophyta</taxon>
        <taxon>Magnoliopsida</taxon>
        <taxon>eudicotyledons</taxon>
        <taxon>Gunneridae</taxon>
        <taxon>Pentapetalae</taxon>
        <taxon>rosids</taxon>
        <taxon>malvids</taxon>
        <taxon>Malvales</taxon>
        <taxon>Malvaceae</taxon>
        <taxon>Malvoideae</taxon>
        <taxon>Hibiscus</taxon>
    </lineage>
</organism>
<sequence>MFSLVFTSTVTFATASVQFKVGGDKGWTKPTETTLNLTMNGPPGTLSRWGFSLVANPTFKFKDGETVFEFDRYGFLLLHQWGEWSLQSWSETDRSSMVHPAAAISSPQPAPSPMEDDGSGDDGDDWDSIWGPPPHNRPSNRRSHLIS</sequence>
<reference evidence="3" key="1">
    <citation type="submission" date="2019-09" db="EMBL/GenBank/DDBJ databases">
        <title>Draft genome information of white flower Hibiscus syriacus.</title>
        <authorList>
            <person name="Kim Y.-M."/>
        </authorList>
    </citation>
    <scope>NUCLEOTIDE SEQUENCE [LARGE SCALE GENOMIC DNA]</scope>
    <source>
        <strain evidence="3">YM2019G1</strain>
    </source>
</reference>
<feature type="chain" id="PRO_5025416325" evidence="2">
    <location>
        <begin position="16"/>
        <end position="147"/>
    </location>
</feature>
<evidence type="ECO:0000313" key="3">
    <source>
        <dbReference type="EMBL" id="KAE8693562.1"/>
    </source>
</evidence>
<proteinExistence type="predicted"/>
<gene>
    <name evidence="3" type="ORF">F3Y22_tig00110809pilonHSYRG00219</name>
</gene>
<evidence type="ECO:0000256" key="1">
    <source>
        <dbReference type="SAM" id="MobiDB-lite"/>
    </source>
</evidence>
<feature type="signal peptide" evidence="2">
    <location>
        <begin position="1"/>
        <end position="15"/>
    </location>
</feature>
<dbReference type="Proteomes" id="UP000436088">
    <property type="component" value="Unassembled WGS sequence"/>
</dbReference>
<evidence type="ECO:0000313" key="4">
    <source>
        <dbReference type="Proteomes" id="UP000436088"/>
    </source>
</evidence>
<evidence type="ECO:0000256" key="2">
    <source>
        <dbReference type="SAM" id="SignalP"/>
    </source>
</evidence>
<protein>
    <submittedName>
        <fullName evidence="3">Uncharacterized protein</fullName>
    </submittedName>
</protein>
<keyword evidence="4" id="KW-1185">Reference proteome</keyword>